<dbReference type="InterPro" id="IPR007867">
    <property type="entry name" value="GMC_OxRtase_C"/>
</dbReference>
<evidence type="ECO:0000256" key="1">
    <source>
        <dbReference type="ARBA" id="ARBA00010790"/>
    </source>
</evidence>
<dbReference type="Proteomes" id="UP001152888">
    <property type="component" value="Unassembled WGS sequence"/>
</dbReference>
<name>A0A9P0Q1V8_ACAOB</name>
<feature type="domain" description="Glucose-methanol-choline oxidoreductase N-terminal" evidence="7">
    <location>
        <begin position="315"/>
        <end position="329"/>
    </location>
</feature>
<evidence type="ECO:0000313" key="8">
    <source>
        <dbReference type="EMBL" id="CAH2007532.1"/>
    </source>
</evidence>
<evidence type="ECO:0000256" key="3">
    <source>
        <dbReference type="RuleBase" id="RU003968"/>
    </source>
</evidence>
<evidence type="ECO:0000256" key="2">
    <source>
        <dbReference type="PIRSR" id="PIRSR000137-2"/>
    </source>
</evidence>
<evidence type="ECO:0000256" key="4">
    <source>
        <dbReference type="SAM" id="MobiDB-lite"/>
    </source>
</evidence>
<proteinExistence type="inferred from homology"/>
<evidence type="ECO:0000259" key="6">
    <source>
        <dbReference type="PROSITE" id="PS00623"/>
    </source>
</evidence>
<sequence length="681" mass="77261">MSGLATQMNIFSVTRTMLTLGPALGFLVYMYSSILTMRQDIVDRDNRVKDVPLIELRKSYDFIVVGAGSAGAVVANRLSENPYWNVLLIEAGPDEVTLTDLPLMFPTLQLTFLDWQYKTEPGANYCLGLRDKRCNWPRGKVLGGSSVLNAMLYIRGNKKDYDRWEQLGNPGWSYKDVLPYFKKSEDMRIPELRDDPYHGKGGYLSVENFRYHSPMAQWYLDAARELGYDVLDVNAAQQTGFTLSHGTLRDGLRCSTAKAFLRPIKDRPNLHITMHSTVEKVLIHNDTMQAYGVVFDKFGVKRTVYAEREVILSAGALSSPHLLMLSGVGPKIHLEAHGIDVLVDLPGVGQNLQDHVAMGGTTYLFDPHDENKTAMYSFQLPEVFSTETINKFAQNHEGPIYWLPASEVMGFVNTKYQDEKEDWPDIQYFITAYADSTDGGLFSKRAVGLTDEYYSAIYEDIIYKEAFNILTLLLRPKSRGRLRLKDKNPHSKILIYPNYYHDPRDIKVMVEGAKIAHNLTQMPALQKYNTTINAFKMPDCVHLEFLSDEYWECQAKHYTLTIYHPIGTAKMGPDDDPMAVVDPRLNVRGVKNLRVVDCSIMPYITSGNTNAPVIMIAEKASDMIKEDWGALNRYYDSDEESPEDQEQGVFAQDEDLGMQSPSNASVVKLQKTPPRQDLDYW</sequence>
<dbReference type="OrthoDB" id="269227at2759"/>
<accession>A0A9P0Q1V8</accession>
<dbReference type="PANTHER" id="PTHR11552:SF186">
    <property type="entry name" value="GLUCOSE-METHANOL-CHOLINE OXIDOREDUCTASE N-TERMINAL DOMAIN-CONTAINING PROTEIN"/>
    <property type="match status" value="1"/>
</dbReference>
<dbReference type="Gene3D" id="3.30.560.10">
    <property type="entry name" value="Glucose Oxidase, domain 3"/>
    <property type="match status" value="1"/>
</dbReference>
<dbReference type="Pfam" id="PF05199">
    <property type="entry name" value="GMC_oxred_C"/>
    <property type="match status" value="1"/>
</dbReference>
<feature type="binding site" evidence="2">
    <location>
        <position position="141"/>
    </location>
    <ligand>
        <name>FAD</name>
        <dbReference type="ChEBI" id="CHEBI:57692"/>
    </ligand>
</feature>
<keyword evidence="5" id="KW-0472">Membrane</keyword>
<dbReference type="PROSITE" id="PS00623">
    <property type="entry name" value="GMC_OXRED_1"/>
    <property type="match status" value="1"/>
</dbReference>
<feature type="binding site" evidence="2">
    <location>
        <position position="278"/>
    </location>
    <ligand>
        <name>FAD</name>
        <dbReference type="ChEBI" id="CHEBI:57692"/>
    </ligand>
</feature>
<dbReference type="InterPro" id="IPR012132">
    <property type="entry name" value="GMC_OxRdtase"/>
</dbReference>
<dbReference type="GO" id="GO:0050660">
    <property type="term" value="F:flavin adenine dinucleotide binding"/>
    <property type="evidence" value="ECO:0007669"/>
    <property type="project" value="InterPro"/>
</dbReference>
<dbReference type="PANTHER" id="PTHR11552">
    <property type="entry name" value="GLUCOSE-METHANOL-CHOLINE GMC OXIDOREDUCTASE"/>
    <property type="match status" value="1"/>
</dbReference>
<keyword evidence="3" id="KW-0285">Flavoprotein</keyword>
<evidence type="ECO:0000313" key="9">
    <source>
        <dbReference type="Proteomes" id="UP001152888"/>
    </source>
</evidence>
<dbReference type="PIRSF" id="PIRSF000137">
    <property type="entry name" value="Alcohol_oxidase"/>
    <property type="match status" value="1"/>
</dbReference>
<dbReference type="Gene3D" id="3.50.50.60">
    <property type="entry name" value="FAD/NAD(P)-binding domain"/>
    <property type="match status" value="1"/>
</dbReference>
<evidence type="ECO:0000259" key="7">
    <source>
        <dbReference type="PROSITE" id="PS00624"/>
    </source>
</evidence>
<feature type="domain" description="Glucose-methanol-choline oxidoreductase N-terminal" evidence="6">
    <location>
        <begin position="139"/>
        <end position="162"/>
    </location>
</feature>
<feature type="transmembrane region" description="Helical" evidence="5">
    <location>
        <begin position="12"/>
        <end position="31"/>
    </location>
</feature>
<feature type="compositionally biased region" description="Acidic residues" evidence="4">
    <location>
        <begin position="637"/>
        <end position="656"/>
    </location>
</feature>
<gene>
    <name evidence="8" type="ORF">ACAOBT_LOCUS29715</name>
</gene>
<feature type="region of interest" description="Disordered" evidence="4">
    <location>
        <begin position="636"/>
        <end position="681"/>
    </location>
</feature>
<dbReference type="InterPro" id="IPR000172">
    <property type="entry name" value="GMC_OxRdtase_N"/>
</dbReference>
<keyword evidence="9" id="KW-1185">Reference proteome</keyword>
<dbReference type="AlphaFoldDB" id="A0A9P0Q1V8"/>
<reference evidence="8" key="1">
    <citation type="submission" date="2022-03" db="EMBL/GenBank/DDBJ databases">
        <authorList>
            <person name="Sayadi A."/>
        </authorList>
    </citation>
    <scope>NUCLEOTIDE SEQUENCE</scope>
</reference>
<comment type="caution">
    <text evidence="8">The sequence shown here is derived from an EMBL/GenBank/DDBJ whole genome shotgun (WGS) entry which is preliminary data.</text>
</comment>
<dbReference type="InterPro" id="IPR036188">
    <property type="entry name" value="FAD/NAD-bd_sf"/>
</dbReference>
<keyword evidence="2 3" id="KW-0274">FAD</keyword>
<comment type="cofactor">
    <cofactor evidence="2">
        <name>FAD</name>
        <dbReference type="ChEBI" id="CHEBI:57692"/>
    </cofactor>
</comment>
<dbReference type="EMBL" id="CAKOFQ010007755">
    <property type="protein sequence ID" value="CAH2007532.1"/>
    <property type="molecule type" value="Genomic_DNA"/>
</dbReference>
<dbReference type="PROSITE" id="PS00624">
    <property type="entry name" value="GMC_OXRED_2"/>
    <property type="match status" value="1"/>
</dbReference>
<dbReference type="SUPFAM" id="SSF51905">
    <property type="entry name" value="FAD/NAD(P)-binding domain"/>
    <property type="match status" value="1"/>
</dbReference>
<dbReference type="GO" id="GO:0016614">
    <property type="term" value="F:oxidoreductase activity, acting on CH-OH group of donors"/>
    <property type="evidence" value="ECO:0007669"/>
    <property type="project" value="InterPro"/>
</dbReference>
<protein>
    <recommendedName>
        <fullName evidence="6 7">Glucose-methanol-choline oxidoreductase N-terminal domain-containing protein</fullName>
    </recommendedName>
</protein>
<keyword evidence="5" id="KW-1133">Transmembrane helix</keyword>
<dbReference type="SUPFAM" id="SSF54373">
    <property type="entry name" value="FAD-linked reductases, C-terminal domain"/>
    <property type="match status" value="1"/>
</dbReference>
<organism evidence="8 9">
    <name type="scientific">Acanthoscelides obtectus</name>
    <name type="common">Bean weevil</name>
    <name type="synonym">Bruchus obtectus</name>
    <dbReference type="NCBI Taxonomy" id="200917"/>
    <lineage>
        <taxon>Eukaryota</taxon>
        <taxon>Metazoa</taxon>
        <taxon>Ecdysozoa</taxon>
        <taxon>Arthropoda</taxon>
        <taxon>Hexapoda</taxon>
        <taxon>Insecta</taxon>
        <taxon>Pterygota</taxon>
        <taxon>Neoptera</taxon>
        <taxon>Endopterygota</taxon>
        <taxon>Coleoptera</taxon>
        <taxon>Polyphaga</taxon>
        <taxon>Cucujiformia</taxon>
        <taxon>Chrysomeloidea</taxon>
        <taxon>Chrysomelidae</taxon>
        <taxon>Bruchinae</taxon>
        <taxon>Bruchini</taxon>
        <taxon>Acanthoscelides</taxon>
    </lineage>
</organism>
<dbReference type="Pfam" id="PF00732">
    <property type="entry name" value="GMC_oxred_N"/>
    <property type="match status" value="1"/>
</dbReference>
<keyword evidence="5" id="KW-0812">Transmembrane</keyword>
<evidence type="ECO:0000256" key="5">
    <source>
        <dbReference type="SAM" id="Phobius"/>
    </source>
</evidence>
<comment type="similarity">
    <text evidence="1 3">Belongs to the GMC oxidoreductase family.</text>
</comment>